<evidence type="ECO:0000313" key="2">
    <source>
        <dbReference type="Proteomes" id="UP000001631"/>
    </source>
</evidence>
<keyword evidence="1" id="KW-0808">Transferase</keyword>
<dbReference type="RefSeq" id="XP_045289222.1">
    <property type="nucleotide sequence ID" value="XM_045429327.1"/>
</dbReference>
<gene>
    <name evidence="1" type="ORF">HCBG_02278</name>
</gene>
<accession>C0NIM1</accession>
<dbReference type="GeneID" id="69035294"/>
<dbReference type="EMBL" id="GG663365">
    <property type="protein sequence ID" value="EEH08741.1"/>
    <property type="molecule type" value="Genomic_DNA"/>
</dbReference>
<dbReference type="InParanoid" id="C0NIM1"/>
<keyword evidence="1" id="KW-0418">Kinase</keyword>
<sequence length="75" mass="8620">MYRGIGTSLHSNRRFTARDGDGDLYDAANLAQLVDDAHARELACVLLLSQYPGQWKPSMLNWRIRRLFFGFFEGL</sequence>
<protein>
    <submittedName>
        <fullName evidence="1">Protein kinase</fullName>
    </submittedName>
</protein>
<dbReference type="GO" id="GO:0016301">
    <property type="term" value="F:kinase activity"/>
    <property type="evidence" value="ECO:0007669"/>
    <property type="project" value="UniProtKB-KW"/>
</dbReference>
<name>C0NIM1_AJECG</name>
<dbReference type="STRING" id="447093.C0NIM1"/>
<reference evidence="1" key="1">
    <citation type="submission" date="2009-02" db="EMBL/GenBank/DDBJ databases">
        <title>The Genome Sequence of Ajellomyces capsulatus strain G186AR.</title>
        <authorList>
            <consortium name="The Broad Institute Genome Sequencing Platform"/>
            <person name="Champion M."/>
            <person name="Cuomo C."/>
            <person name="Ma L.-J."/>
            <person name="Henn M.R."/>
            <person name="Sil A."/>
            <person name="Goldman B."/>
            <person name="Young S.K."/>
            <person name="Kodira C.D."/>
            <person name="Zeng Q."/>
            <person name="Koehrsen M."/>
            <person name="Alvarado L."/>
            <person name="Berlin A."/>
            <person name="Borenstein D."/>
            <person name="Chen Z."/>
            <person name="Engels R."/>
            <person name="Freedman E."/>
            <person name="Gellesch M."/>
            <person name="Goldberg J."/>
            <person name="Griggs A."/>
            <person name="Gujja S."/>
            <person name="Heiman D."/>
            <person name="Hepburn T."/>
            <person name="Howarth C."/>
            <person name="Jen D."/>
            <person name="Larson L."/>
            <person name="Lewis B."/>
            <person name="Mehta T."/>
            <person name="Park D."/>
            <person name="Pearson M."/>
            <person name="Roberts A."/>
            <person name="Saif S."/>
            <person name="Shea T."/>
            <person name="Shenoy N."/>
            <person name="Sisk P."/>
            <person name="Stolte C."/>
            <person name="Sykes S."/>
            <person name="Walk T."/>
            <person name="White J."/>
            <person name="Yandava C."/>
            <person name="Klein B."/>
            <person name="McEwen J.G."/>
            <person name="Puccia R."/>
            <person name="Goldman G.H."/>
            <person name="Felipe M.S."/>
            <person name="Nino-Vega G."/>
            <person name="San-Blas G."/>
            <person name="Taylor J."/>
            <person name="Mendoza L."/>
            <person name="Galagan J."/>
            <person name="Nusbaum C."/>
            <person name="Birren B."/>
        </authorList>
    </citation>
    <scope>NUCLEOTIDE SEQUENCE</scope>
    <source>
        <strain evidence="1">G186AR</strain>
    </source>
</reference>
<dbReference type="Proteomes" id="UP000001631">
    <property type="component" value="Unassembled WGS sequence"/>
</dbReference>
<keyword evidence="2" id="KW-1185">Reference proteome</keyword>
<dbReference type="AlphaFoldDB" id="C0NIM1"/>
<evidence type="ECO:0000313" key="1">
    <source>
        <dbReference type="EMBL" id="EEH08741.1"/>
    </source>
</evidence>
<dbReference type="HOGENOM" id="CLU_2670518_0_0_1"/>
<organism evidence="1 2">
    <name type="scientific">Ajellomyces capsulatus (strain G186AR / H82 / ATCC MYA-2454 / RMSCC 2432)</name>
    <name type="common">Darling's disease fungus</name>
    <name type="synonym">Histoplasma capsulatum</name>
    <dbReference type="NCBI Taxonomy" id="447093"/>
    <lineage>
        <taxon>Eukaryota</taxon>
        <taxon>Fungi</taxon>
        <taxon>Dikarya</taxon>
        <taxon>Ascomycota</taxon>
        <taxon>Pezizomycotina</taxon>
        <taxon>Eurotiomycetes</taxon>
        <taxon>Eurotiomycetidae</taxon>
        <taxon>Onygenales</taxon>
        <taxon>Ajellomycetaceae</taxon>
        <taxon>Histoplasma</taxon>
    </lineage>
</organism>
<proteinExistence type="predicted"/>